<dbReference type="RefSeq" id="WP_116571450.1">
    <property type="nucleotide sequence ID" value="NZ_QDGZ01000002.1"/>
</dbReference>
<dbReference type="GO" id="GO:0009055">
    <property type="term" value="F:electron transfer activity"/>
    <property type="evidence" value="ECO:0007669"/>
    <property type="project" value="InterPro"/>
</dbReference>
<evidence type="ECO:0000256" key="1">
    <source>
        <dbReference type="ARBA" id="ARBA00004651"/>
    </source>
</evidence>
<evidence type="ECO:0000256" key="8">
    <source>
        <dbReference type="ARBA" id="ARBA00022989"/>
    </source>
</evidence>
<keyword evidence="4" id="KW-0349">Heme</keyword>
<feature type="transmembrane region" description="Helical" evidence="13">
    <location>
        <begin position="12"/>
        <end position="31"/>
    </location>
</feature>
<keyword evidence="2" id="KW-0813">Transport</keyword>
<evidence type="ECO:0000256" key="11">
    <source>
        <dbReference type="ARBA" id="ARBA00037975"/>
    </source>
</evidence>
<reference evidence="15 16" key="1">
    <citation type="submission" date="2018-04" db="EMBL/GenBank/DDBJ databases">
        <title>Genome of Nocardioides gansuensis WSJ-1.</title>
        <authorList>
            <person name="Wu S."/>
            <person name="Wang G."/>
        </authorList>
    </citation>
    <scope>NUCLEOTIDE SEQUENCE [LARGE SCALE GENOMIC DNA]</scope>
    <source>
        <strain evidence="15 16">WSJ-1</strain>
    </source>
</reference>
<dbReference type="EMBL" id="QDGZ01000002">
    <property type="protein sequence ID" value="PVG83976.1"/>
    <property type="molecule type" value="Genomic_DNA"/>
</dbReference>
<dbReference type="InterPro" id="IPR052168">
    <property type="entry name" value="Cytochrome_b561_oxidase"/>
</dbReference>
<dbReference type="AlphaFoldDB" id="A0A2T8FE32"/>
<protein>
    <recommendedName>
        <fullName evidence="14">Cytochrome b561 bacterial/Ni-hydrogenase domain-containing protein</fullName>
    </recommendedName>
</protein>
<evidence type="ECO:0000313" key="15">
    <source>
        <dbReference type="EMBL" id="PVG83976.1"/>
    </source>
</evidence>
<evidence type="ECO:0000256" key="9">
    <source>
        <dbReference type="ARBA" id="ARBA00023004"/>
    </source>
</evidence>
<accession>A0A2T8FE32</accession>
<comment type="caution">
    <text evidence="15">The sequence shown here is derived from an EMBL/GenBank/DDBJ whole genome shotgun (WGS) entry which is preliminary data.</text>
</comment>
<feature type="region of interest" description="Disordered" evidence="12">
    <location>
        <begin position="44"/>
        <end position="68"/>
    </location>
</feature>
<dbReference type="Pfam" id="PF01292">
    <property type="entry name" value="Ni_hydr_CYTB"/>
    <property type="match status" value="1"/>
</dbReference>
<gene>
    <name evidence="15" type="ORF">DDE18_06765</name>
</gene>
<dbReference type="PANTHER" id="PTHR30529">
    <property type="entry name" value="CYTOCHROME B561"/>
    <property type="match status" value="1"/>
</dbReference>
<dbReference type="GO" id="GO:0022904">
    <property type="term" value="P:respiratory electron transport chain"/>
    <property type="evidence" value="ECO:0007669"/>
    <property type="project" value="InterPro"/>
</dbReference>
<feature type="transmembrane region" description="Helical" evidence="13">
    <location>
        <begin position="111"/>
        <end position="129"/>
    </location>
</feature>
<sequence length="220" mass="24098">MRLRNGEHGYGAVTKALHWLTVFAFATQFYVGYTMETEADVRAVDCDPPGEDQSGGDTSDPEEERLDRLEERCEAAQERREEQAEGAVGTAWSELTGGGNVLGDGVSSAEVHVLLGLLIISLAVLRLLWRRMTPLPPWDPRLTPGDQRVVHATETVLLTLQFVVPATGILLVAADDDLLWLHVAGHLAFFAALGAHLGMVLGKRLLPRMLPGVRQRSRIT</sequence>
<dbReference type="InterPro" id="IPR016174">
    <property type="entry name" value="Di-haem_cyt_TM"/>
</dbReference>
<evidence type="ECO:0000256" key="4">
    <source>
        <dbReference type="ARBA" id="ARBA00022617"/>
    </source>
</evidence>
<dbReference type="GO" id="GO:0020037">
    <property type="term" value="F:heme binding"/>
    <property type="evidence" value="ECO:0007669"/>
    <property type="project" value="TreeGrafter"/>
</dbReference>
<keyword evidence="3" id="KW-1003">Cell membrane</keyword>
<feature type="transmembrane region" description="Helical" evidence="13">
    <location>
        <begin position="179"/>
        <end position="201"/>
    </location>
</feature>
<dbReference type="GO" id="GO:0005886">
    <property type="term" value="C:plasma membrane"/>
    <property type="evidence" value="ECO:0007669"/>
    <property type="project" value="UniProtKB-SubCell"/>
</dbReference>
<evidence type="ECO:0000313" key="16">
    <source>
        <dbReference type="Proteomes" id="UP000246018"/>
    </source>
</evidence>
<evidence type="ECO:0000256" key="13">
    <source>
        <dbReference type="SAM" id="Phobius"/>
    </source>
</evidence>
<keyword evidence="16" id="KW-1185">Reference proteome</keyword>
<dbReference type="OrthoDB" id="7280471at2"/>
<evidence type="ECO:0000256" key="2">
    <source>
        <dbReference type="ARBA" id="ARBA00022448"/>
    </source>
</evidence>
<organism evidence="15 16">
    <name type="scientific">Nocardioides gansuensis</name>
    <dbReference type="NCBI Taxonomy" id="2138300"/>
    <lineage>
        <taxon>Bacteria</taxon>
        <taxon>Bacillati</taxon>
        <taxon>Actinomycetota</taxon>
        <taxon>Actinomycetes</taxon>
        <taxon>Propionibacteriales</taxon>
        <taxon>Nocardioidaceae</taxon>
        <taxon>Nocardioides</taxon>
    </lineage>
</organism>
<feature type="domain" description="Cytochrome b561 bacterial/Ni-hydrogenase" evidence="14">
    <location>
        <begin position="10"/>
        <end position="212"/>
    </location>
</feature>
<keyword evidence="5 13" id="KW-0812">Transmembrane</keyword>
<evidence type="ECO:0000256" key="7">
    <source>
        <dbReference type="ARBA" id="ARBA00022982"/>
    </source>
</evidence>
<dbReference type="InterPro" id="IPR011577">
    <property type="entry name" value="Cyt_b561_bac/Ni-Hgenase"/>
</dbReference>
<evidence type="ECO:0000256" key="3">
    <source>
        <dbReference type="ARBA" id="ARBA00022475"/>
    </source>
</evidence>
<proteinExistence type="inferred from homology"/>
<dbReference type="GO" id="GO:0046872">
    <property type="term" value="F:metal ion binding"/>
    <property type="evidence" value="ECO:0007669"/>
    <property type="project" value="UniProtKB-KW"/>
</dbReference>
<comment type="similarity">
    <text evidence="11">Belongs to the cytochrome b561 family.</text>
</comment>
<dbReference type="Proteomes" id="UP000246018">
    <property type="component" value="Unassembled WGS sequence"/>
</dbReference>
<evidence type="ECO:0000256" key="12">
    <source>
        <dbReference type="SAM" id="MobiDB-lite"/>
    </source>
</evidence>
<keyword evidence="8 13" id="KW-1133">Transmembrane helix</keyword>
<evidence type="ECO:0000256" key="6">
    <source>
        <dbReference type="ARBA" id="ARBA00022723"/>
    </source>
</evidence>
<keyword evidence="7" id="KW-0249">Electron transport</keyword>
<dbReference type="SUPFAM" id="SSF81342">
    <property type="entry name" value="Transmembrane di-heme cytochromes"/>
    <property type="match status" value="1"/>
</dbReference>
<dbReference type="PANTHER" id="PTHR30529:SF1">
    <property type="entry name" value="CYTOCHROME B561 HOMOLOG 2"/>
    <property type="match status" value="1"/>
</dbReference>
<comment type="subcellular location">
    <subcellularLocation>
        <location evidence="1">Cell membrane</location>
        <topology evidence="1">Multi-pass membrane protein</topology>
    </subcellularLocation>
</comment>
<evidence type="ECO:0000256" key="10">
    <source>
        <dbReference type="ARBA" id="ARBA00023136"/>
    </source>
</evidence>
<keyword evidence="6" id="KW-0479">Metal-binding</keyword>
<keyword evidence="10 13" id="KW-0472">Membrane</keyword>
<evidence type="ECO:0000256" key="5">
    <source>
        <dbReference type="ARBA" id="ARBA00022692"/>
    </source>
</evidence>
<feature type="transmembrane region" description="Helical" evidence="13">
    <location>
        <begin position="149"/>
        <end position="173"/>
    </location>
</feature>
<evidence type="ECO:0000259" key="14">
    <source>
        <dbReference type="Pfam" id="PF01292"/>
    </source>
</evidence>
<name>A0A2T8FE32_9ACTN</name>
<keyword evidence="9" id="KW-0408">Iron</keyword>